<dbReference type="Proteomes" id="UP000446768">
    <property type="component" value="Unassembled WGS sequence"/>
</dbReference>
<dbReference type="GO" id="GO:0016301">
    <property type="term" value="F:kinase activity"/>
    <property type="evidence" value="ECO:0007669"/>
    <property type="project" value="UniProtKB-KW"/>
</dbReference>
<feature type="chain" id="PRO_5030636395" evidence="6">
    <location>
        <begin position="24"/>
        <end position="150"/>
    </location>
</feature>
<feature type="signal peptide" evidence="6">
    <location>
        <begin position="1"/>
        <end position="23"/>
    </location>
</feature>
<evidence type="ECO:0000313" key="8">
    <source>
        <dbReference type="EMBL" id="MRV70332.1"/>
    </source>
</evidence>
<evidence type="ECO:0000256" key="6">
    <source>
        <dbReference type="SAM" id="SignalP"/>
    </source>
</evidence>
<dbReference type="EMBL" id="WKJJ01000001">
    <property type="protein sequence ID" value="MRV70332.1"/>
    <property type="molecule type" value="Genomic_DNA"/>
</dbReference>
<feature type="domain" description="Single Cache" evidence="7">
    <location>
        <begin position="19"/>
        <end position="103"/>
    </location>
</feature>
<gene>
    <name evidence="8" type="ORF">GJ700_01175</name>
</gene>
<keyword evidence="4" id="KW-1133">Transmembrane helix</keyword>
<dbReference type="Pfam" id="PF17200">
    <property type="entry name" value="sCache_2"/>
    <property type="match status" value="1"/>
</dbReference>
<evidence type="ECO:0000313" key="9">
    <source>
        <dbReference type="Proteomes" id="UP000446768"/>
    </source>
</evidence>
<sequence>MKSNFKRALCAISLLAISSTALAQHTAADASAMVRKAVVYLKKNGKEKLLAEASNPKGAFVDNDLYLSIYTLDGKVAAHGANPKLIGVDVSQLRDANDRYFIKDILGAARSAGSGWVDYKWVDPASKALRDKSVYLEKADDLVIAAGFYK</sequence>
<keyword evidence="3" id="KW-0812">Transmembrane</keyword>
<keyword evidence="8" id="KW-0418">Kinase</keyword>
<dbReference type="SMART" id="SM01049">
    <property type="entry name" value="Cache_2"/>
    <property type="match status" value="1"/>
</dbReference>
<keyword evidence="2" id="KW-1003">Cell membrane</keyword>
<keyword evidence="6" id="KW-0732">Signal</keyword>
<proteinExistence type="predicted"/>
<keyword evidence="9" id="KW-1185">Reference proteome</keyword>
<evidence type="ECO:0000256" key="2">
    <source>
        <dbReference type="ARBA" id="ARBA00022475"/>
    </source>
</evidence>
<protein>
    <submittedName>
        <fullName evidence="8">Histidine kinase</fullName>
    </submittedName>
</protein>
<evidence type="ECO:0000259" key="7">
    <source>
        <dbReference type="SMART" id="SM01049"/>
    </source>
</evidence>
<evidence type="ECO:0000256" key="5">
    <source>
        <dbReference type="ARBA" id="ARBA00023136"/>
    </source>
</evidence>
<evidence type="ECO:0000256" key="1">
    <source>
        <dbReference type="ARBA" id="ARBA00004651"/>
    </source>
</evidence>
<comment type="caution">
    <text evidence="8">The sequence shown here is derived from an EMBL/GenBank/DDBJ whole genome shotgun (WGS) entry which is preliminary data.</text>
</comment>
<keyword evidence="5" id="KW-0472">Membrane</keyword>
<dbReference type="GO" id="GO:0005886">
    <property type="term" value="C:plasma membrane"/>
    <property type="evidence" value="ECO:0007669"/>
    <property type="project" value="UniProtKB-SubCell"/>
</dbReference>
<evidence type="ECO:0000256" key="3">
    <source>
        <dbReference type="ARBA" id="ARBA00022692"/>
    </source>
</evidence>
<reference evidence="8 9" key="1">
    <citation type="submission" date="2019-11" db="EMBL/GenBank/DDBJ databases">
        <title>Novel species isolated from a subtropical stream in China.</title>
        <authorList>
            <person name="Lu H."/>
        </authorList>
    </citation>
    <scope>NUCLEOTIDE SEQUENCE [LARGE SCALE GENOMIC DNA]</scope>
    <source>
        <strain evidence="8 9">FT92W</strain>
    </source>
</reference>
<organism evidence="8 9">
    <name type="scientific">Pseudoduganella rivuli</name>
    <dbReference type="NCBI Taxonomy" id="2666085"/>
    <lineage>
        <taxon>Bacteria</taxon>
        <taxon>Pseudomonadati</taxon>
        <taxon>Pseudomonadota</taxon>
        <taxon>Betaproteobacteria</taxon>
        <taxon>Burkholderiales</taxon>
        <taxon>Oxalobacteraceae</taxon>
        <taxon>Telluria group</taxon>
        <taxon>Pseudoduganella</taxon>
    </lineage>
</organism>
<keyword evidence="8" id="KW-0808">Transferase</keyword>
<dbReference type="AlphaFoldDB" id="A0A7X2IHW9"/>
<accession>A0A7X2IHW9</accession>
<dbReference type="RefSeq" id="WP_154370816.1">
    <property type="nucleotide sequence ID" value="NZ_WKJJ01000001.1"/>
</dbReference>
<evidence type="ECO:0000256" key="4">
    <source>
        <dbReference type="ARBA" id="ARBA00022989"/>
    </source>
</evidence>
<dbReference type="Gene3D" id="3.30.450.20">
    <property type="entry name" value="PAS domain"/>
    <property type="match status" value="1"/>
</dbReference>
<comment type="subcellular location">
    <subcellularLocation>
        <location evidence="1">Cell membrane</location>
        <topology evidence="1">Multi-pass membrane protein</topology>
    </subcellularLocation>
</comment>
<name>A0A7X2IHW9_9BURK</name>
<dbReference type="InterPro" id="IPR033480">
    <property type="entry name" value="sCache_2"/>
</dbReference>